<dbReference type="InterPro" id="IPR005119">
    <property type="entry name" value="LysR_subst-bd"/>
</dbReference>
<dbReference type="AlphaFoldDB" id="A0A7Y9IVB7"/>
<dbReference type="Gene3D" id="1.10.10.10">
    <property type="entry name" value="Winged helix-like DNA-binding domain superfamily/Winged helix DNA-binding domain"/>
    <property type="match status" value="1"/>
</dbReference>
<dbReference type="Proteomes" id="UP000542125">
    <property type="component" value="Unassembled WGS sequence"/>
</dbReference>
<keyword evidence="4" id="KW-0804">Transcription</keyword>
<keyword evidence="7" id="KW-1185">Reference proteome</keyword>
<dbReference type="CDD" id="cd05466">
    <property type="entry name" value="PBP2_LTTR_substrate"/>
    <property type="match status" value="1"/>
</dbReference>
<dbReference type="Pfam" id="PF03466">
    <property type="entry name" value="LysR_substrate"/>
    <property type="match status" value="1"/>
</dbReference>
<sequence length="299" mass="32563">MLNSKLLTCFLAVVTHRTLTAAADHLCITQPALSKSLRRLEDELGVPLFQRTSAGMVLTAYGSTLAHRARLIQLEAQRAHDEILLMKDGGVGTLTVGAGPLWSVHLLPDVIAELSRTHASLRVRVVPGVLSTLLPQLLRGEVDVLCAALDFPDHDDIEKEYLIDSSHVFLAHASHPLASKSQVSVADLSRCKFVGPHNDYAVLDRMKQFFALRGLDSPGFAAEADSLELVLSLVATGEFIATQSHQVLAHARQLGIDTLATDEGIWTFRGGLARLKRPVPLPVVDLFRHSLLRHLHAAS</sequence>
<dbReference type="GO" id="GO:0003700">
    <property type="term" value="F:DNA-binding transcription factor activity"/>
    <property type="evidence" value="ECO:0007669"/>
    <property type="project" value="InterPro"/>
</dbReference>
<dbReference type="Gene3D" id="3.40.190.10">
    <property type="entry name" value="Periplasmic binding protein-like II"/>
    <property type="match status" value="2"/>
</dbReference>
<dbReference type="PANTHER" id="PTHR30419:SF8">
    <property type="entry name" value="NITROGEN ASSIMILATION TRANSCRIPTIONAL ACTIVATOR-RELATED"/>
    <property type="match status" value="1"/>
</dbReference>
<proteinExistence type="inferred from homology"/>
<evidence type="ECO:0000256" key="2">
    <source>
        <dbReference type="ARBA" id="ARBA00023015"/>
    </source>
</evidence>
<dbReference type="PRINTS" id="PR00039">
    <property type="entry name" value="HTHLYSR"/>
</dbReference>
<name>A0A7Y9IVB7_9BURK</name>
<dbReference type="InterPro" id="IPR050950">
    <property type="entry name" value="HTH-type_LysR_regulators"/>
</dbReference>
<dbReference type="RefSeq" id="WP_179587505.1">
    <property type="nucleotide sequence ID" value="NZ_JACBYR010000001.1"/>
</dbReference>
<dbReference type="FunFam" id="1.10.10.10:FF:000001">
    <property type="entry name" value="LysR family transcriptional regulator"/>
    <property type="match status" value="1"/>
</dbReference>
<dbReference type="EMBL" id="JACBYR010000001">
    <property type="protein sequence ID" value="NYE83726.1"/>
    <property type="molecule type" value="Genomic_DNA"/>
</dbReference>
<dbReference type="Pfam" id="PF00126">
    <property type="entry name" value="HTH_1"/>
    <property type="match status" value="1"/>
</dbReference>
<evidence type="ECO:0000256" key="3">
    <source>
        <dbReference type="ARBA" id="ARBA00023125"/>
    </source>
</evidence>
<dbReference type="InterPro" id="IPR036390">
    <property type="entry name" value="WH_DNA-bd_sf"/>
</dbReference>
<organism evidence="6 7">
    <name type="scientific">Pigmentiphaga litoralis</name>
    <dbReference type="NCBI Taxonomy" id="516702"/>
    <lineage>
        <taxon>Bacteria</taxon>
        <taxon>Pseudomonadati</taxon>
        <taxon>Pseudomonadota</taxon>
        <taxon>Betaproteobacteria</taxon>
        <taxon>Burkholderiales</taxon>
        <taxon>Alcaligenaceae</taxon>
        <taxon>Pigmentiphaga</taxon>
    </lineage>
</organism>
<evidence type="ECO:0000256" key="4">
    <source>
        <dbReference type="ARBA" id="ARBA00023163"/>
    </source>
</evidence>
<dbReference type="GO" id="GO:0005829">
    <property type="term" value="C:cytosol"/>
    <property type="evidence" value="ECO:0007669"/>
    <property type="project" value="TreeGrafter"/>
</dbReference>
<evidence type="ECO:0000259" key="5">
    <source>
        <dbReference type="PROSITE" id="PS50931"/>
    </source>
</evidence>
<dbReference type="InterPro" id="IPR036388">
    <property type="entry name" value="WH-like_DNA-bd_sf"/>
</dbReference>
<keyword evidence="3 6" id="KW-0238">DNA-binding</keyword>
<dbReference type="PANTHER" id="PTHR30419">
    <property type="entry name" value="HTH-TYPE TRANSCRIPTIONAL REGULATOR YBHD"/>
    <property type="match status" value="1"/>
</dbReference>
<comment type="caution">
    <text evidence="6">The sequence shown here is derived from an EMBL/GenBank/DDBJ whole genome shotgun (WGS) entry which is preliminary data.</text>
</comment>
<dbReference type="GO" id="GO:0003677">
    <property type="term" value="F:DNA binding"/>
    <property type="evidence" value="ECO:0007669"/>
    <property type="project" value="UniProtKB-KW"/>
</dbReference>
<accession>A0A7Y9IVB7</accession>
<dbReference type="PROSITE" id="PS50931">
    <property type="entry name" value="HTH_LYSR"/>
    <property type="match status" value="1"/>
</dbReference>
<evidence type="ECO:0000313" key="6">
    <source>
        <dbReference type="EMBL" id="NYE83726.1"/>
    </source>
</evidence>
<evidence type="ECO:0000256" key="1">
    <source>
        <dbReference type="ARBA" id="ARBA00009437"/>
    </source>
</evidence>
<dbReference type="SUPFAM" id="SSF46785">
    <property type="entry name" value="Winged helix' DNA-binding domain"/>
    <property type="match status" value="1"/>
</dbReference>
<dbReference type="SUPFAM" id="SSF53850">
    <property type="entry name" value="Periplasmic binding protein-like II"/>
    <property type="match status" value="1"/>
</dbReference>
<keyword evidence="2" id="KW-0805">Transcription regulation</keyword>
<comment type="similarity">
    <text evidence="1">Belongs to the LysR transcriptional regulatory family.</text>
</comment>
<protein>
    <submittedName>
        <fullName evidence="6">DNA-binding transcriptional LysR family regulator</fullName>
    </submittedName>
</protein>
<feature type="domain" description="HTH lysR-type" evidence="5">
    <location>
        <begin position="2"/>
        <end position="59"/>
    </location>
</feature>
<gene>
    <name evidence="6" type="ORF">FHW18_002997</name>
</gene>
<evidence type="ECO:0000313" key="7">
    <source>
        <dbReference type="Proteomes" id="UP000542125"/>
    </source>
</evidence>
<dbReference type="InterPro" id="IPR000847">
    <property type="entry name" value="LysR_HTH_N"/>
</dbReference>
<reference evidence="6 7" key="1">
    <citation type="submission" date="2020-07" db="EMBL/GenBank/DDBJ databases">
        <title>Genomic Encyclopedia of Type Strains, Phase IV (KMG-V): Genome sequencing to study the core and pangenomes of soil and plant-associated prokaryotes.</title>
        <authorList>
            <person name="Whitman W."/>
        </authorList>
    </citation>
    <scope>NUCLEOTIDE SEQUENCE [LARGE SCALE GENOMIC DNA]</scope>
    <source>
        <strain evidence="6 7">SAS40</strain>
    </source>
</reference>